<feature type="region of interest" description="Disordered" evidence="1">
    <location>
        <begin position="1"/>
        <end position="92"/>
    </location>
</feature>
<dbReference type="AlphaFoldDB" id="A0A918S2E9"/>
<reference evidence="2" key="2">
    <citation type="submission" date="2020-09" db="EMBL/GenBank/DDBJ databases">
        <authorList>
            <person name="Sun Q."/>
            <person name="Ohkuma M."/>
        </authorList>
    </citation>
    <scope>NUCLEOTIDE SEQUENCE</scope>
    <source>
        <strain evidence="2">JCM 5016</strain>
    </source>
</reference>
<reference evidence="2" key="1">
    <citation type="journal article" date="2014" name="Int. J. Syst. Evol. Microbiol.">
        <title>Complete genome sequence of Corynebacterium casei LMG S-19264T (=DSM 44701T), isolated from a smear-ripened cheese.</title>
        <authorList>
            <consortium name="US DOE Joint Genome Institute (JGI-PGF)"/>
            <person name="Walter F."/>
            <person name="Albersmeier A."/>
            <person name="Kalinowski J."/>
            <person name="Ruckert C."/>
        </authorList>
    </citation>
    <scope>NUCLEOTIDE SEQUENCE</scope>
    <source>
        <strain evidence="2">JCM 5016</strain>
    </source>
</reference>
<dbReference type="EMBL" id="BMWH01000049">
    <property type="protein sequence ID" value="GHA17628.1"/>
    <property type="molecule type" value="Genomic_DNA"/>
</dbReference>
<dbReference type="Proteomes" id="UP000623010">
    <property type="component" value="Unassembled WGS sequence"/>
</dbReference>
<sequence length="131" mass="12934">MGDQGHHARPGAGGVLALGRRHQEEDAGVQGGQGVVTLARADQQGVGPPVVDGEAVGAGDGEPVAAGGDAAGGVAAGVDQAQPDPPAGPVAEDLRAGCDAAVDQAVGSIRRWGTSRRRRRLRAAGLGRPRA</sequence>
<accession>A0A918S2E9</accession>
<feature type="compositionally biased region" description="Low complexity" evidence="1">
    <location>
        <begin position="45"/>
        <end position="68"/>
    </location>
</feature>
<organism evidence="2 3">
    <name type="scientific">Streptomyces echinoruber</name>
    <dbReference type="NCBI Taxonomy" id="68898"/>
    <lineage>
        <taxon>Bacteria</taxon>
        <taxon>Bacillati</taxon>
        <taxon>Actinomycetota</taxon>
        <taxon>Actinomycetes</taxon>
        <taxon>Kitasatosporales</taxon>
        <taxon>Streptomycetaceae</taxon>
        <taxon>Streptomyces</taxon>
    </lineage>
</organism>
<protein>
    <submittedName>
        <fullName evidence="2">Uncharacterized protein</fullName>
    </submittedName>
</protein>
<evidence type="ECO:0000256" key="1">
    <source>
        <dbReference type="SAM" id="MobiDB-lite"/>
    </source>
</evidence>
<evidence type="ECO:0000313" key="3">
    <source>
        <dbReference type="Proteomes" id="UP000623010"/>
    </source>
</evidence>
<name>A0A918S2E9_9ACTN</name>
<keyword evidence="3" id="KW-1185">Reference proteome</keyword>
<evidence type="ECO:0000313" key="2">
    <source>
        <dbReference type="EMBL" id="GHA17628.1"/>
    </source>
</evidence>
<proteinExistence type="predicted"/>
<comment type="caution">
    <text evidence="2">The sequence shown here is derived from an EMBL/GenBank/DDBJ whole genome shotgun (WGS) entry which is preliminary data.</text>
</comment>
<gene>
    <name evidence="2" type="ORF">GCM10010389_64820</name>
</gene>